<evidence type="ECO:0000313" key="1">
    <source>
        <dbReference type="EMBL" id="SMQ97826.1"/>
    </source>
</evidence>
<dbReference type="Proteomes" id="UP000195953">
    <property type="component" value="Chromosome 1"/>
</dbReference>
<protein>
    <submittedName>
        <fullName evidence="2">Uncharacterized protein</fullName>
    </submittedName>
</protein>
<sequence length="43" mass="4875">MSDTTERAVIRVGWPRVELQRMHHSKQCLSAGRARLAAAQPCR</sequence>
<dbReference type="EMBL" id="LT853882">
    <property type="protein sequence ID" value="SMQ97826.1"/>
    <property type="molecule type" value="Genomic_DNA"/>
</dbReference>
<proteinExistence type="predicted"/>
<evidence type="ECO:0000313" key="2">
    <source>
        <dbReference type="EMBL" id="SMR04709.1"/>
    </source>
</evidence>
<dbReference type="EMBL" id="LT853885">
    <property type="protein sequence ID" value="SMR04709.1"/>
    <property type="molecule type" value="Genomic_DNA"/>
</dbReference>
<evidence type="ECO:0000313" key="3">
    <source>
        <dbReference type="Proteomes" id="UP000195877"/>
    </source>
</evidence>
<gene>
    <name evidence="2" type="ORF">PD5205_03433</name>
    <name evidence="1" type="ORF">PD885_00558</name>
</gene>
<dbReference type="Proteomes" id="UP000195877">
    <property type="component" value="Chromosome 1"/>
</dbReference>
<reference evidence="1 3" key="1">
    <citation type="submission" date="2017-05" db="EMBL/GenBank/DDBJ databases">
        <authorList>
            <person name="Blom J."/>
        </authorList>
    </citation>
    <scope>NUCLEOTIDE SEQUENCE [LARGE SCALE GENOMIC DNA]</scope>
    <source>
        <strain evidence="1">PD885</strain>
    </source>
</reference>
<keyword evidence="3" id="KW-1185">Reference proteome</keyword>
<evidence type="ECO:0000313" key="4">
    <source>
        <dbReference type="Proteomes" id="UP000195953"/>
    </source>
</evidence>
<dbReference type="AlphaFoldDB" id="A0A1Y6HMI1"/>
<accession>A0A1Y6HMI1</accession>
<name>A0A1Y6HMI1_9XANT</name>
<organism evidence="2 4">
    <name type="scientific">Xanthomonas fragariae</name>
    <dbReference type="NCBI Taxonomy" id="48664"/>
    <lineage>
        <taxon>Bacteria</taxon>
        <taxon>Pseudomonadati</taxon>
        <taxon>Pseudomonadota</taxon>
        <taxon>Gammaproteobacteria</taxon>
        <taxon>Lysobacterales</taxon>
        <taxon>Lysobacteraceae</taxon>
        <taxon>Xanthomonas</taxon>
    </lineage>
</organism>
<reference evidence="2 4" key="2">
    <citation type="submission" date="2017-05" db="EMBL/GenBank/DDBJ databases">
        <authorList>
            <person name="Song R."/>
            <person name="Chenine A.L."/>
            <person name="Ruprecht R.M."/>
        </authorList>
    </citation>
    <scope>NUCLEOTIDE SEQUENCE [LARGE SCALE GENOMIC DNA]</scope>
    <source>
        <strain evidence="2">PD5205</strain>
    </source>
</reference>